<reference evidence="1 2" key="1">
    <citation type="submission" date="2011-02" db="EMBL/GenBank/DDBJ databases">
        <title>The Genome Sequence of Sphaeroforma arctica JP610.</title>
        <authorList>
            <consortium name="The Broad Institute Genome Sequencing Platform"/>
            <person name="Russ C."/>
            <person name="Cuomo C."/>
            <person name="Young S.K."/>
            <person name="Zeng Q."/>
            <person name="Gargeya S."/>
            <person name="Alvarado L."/>
            <person name="Berlin A."/>
            <person name="Chapman S.B."/>
            <person name="Chen Z."/>
            <person name="Freedman E."/>
            <person name="Gellesch M."/>
            <person name="Goldberg J."/>
            <person name="Griggs A."/>
            <person name="Gujja S."/>
            <person name="Heilman E."/>
            <person name="Heiman D."/>
            <person name="Howarth C."/>
            <person name="Mehta T."/>
            <person name="Neiman D."/>
            <person name="Pearson M."/>
            <person name="Roberts A."/>
            <person name="Saif S."/>
            <person name="Shea T."/>
            <person name="Shenoy N."/>
            <person name="Sisk P."/>
            <person name="Stolte C."/>
            <person name="Sykes S."/>
            <person name="White J."/>
            <person name="Yandava C."/>
            <person name="Burger G."/>
            <person name="Gray M.W."/>
            <person name="Holland P.W.H."/>
            <person name="King N."/>
            <person name="Lang F.B.F."/>
            <person name="Roger A.J."/>
            <person name="Ruiz-Trillo I."/>
            <person name="Haas B."/>
            <person name="Nusbaum C."/>
            <person name="Birren B."/>
        </authorList>
    </citation>
    <scope>NUCLEOTIDE SEQUENCE [LARGE SCALE GENOMIC DNA]</scope>
    <source>
        <strain evidence="1 2">JP610</strain>
    </source>
</reference>
<organism evidence="1 2">
    <name type="scientific">Sphaeroforma arctica JP610</name>
    <dbReference type="NCBI Taxonomy" id="667725"/>
    <lineage>
        <taxon>Eukaryota</taxon>
        <taxon>Ichthyosporea</taxon>
        <taxon>Ichthyophonida</taxon>
        <taxon>Sphaeroforma</taxon>
    </lineage>
</organism>
<dbReference type="OrthoDB" id="270602at2759"/>
<evidence type="ECO:0008006" key="3">
    <source>
        <dbReference type="Google" id="ProtNLM"/>
    </source>
</evidence>
<proteinExistence type="predicted"/>
<evidence type="ECO:0000313" key="2">
    <source>
        <dbReference type="Proteomes" id="UP000054560"/>
    </source>
</evidence>
<dbReference type="RefSeq" id="XP_014143150.1">
    <property type="nucleotide sequence ID" value="XM_014287675.1"/>
</dbReference>
<dbReference type="Proteomes" id="UP000054560">
    <property type="component" value="Unassembled WGS sequence"/>
</dbReference>
<accession>A0A0L0EWC4</accession>
<dbReference type="SUPFAM" id="SSF46934">
    <property type="entry name" value="UBA-like"/>
    <property type="match status" value="1"/>
</dbReference>
<sequence>MEHPLMIQQFMEVTGDNNVDNIIQLLEAQNWDLESAVQLYLAGGLGAVWEAGGPEFPRYK</sequence>
<keyword evidence="2" id="KW-1185">Reference proteome</keyword>
<dbReference type="Pfam" id="PF14555">
    <property type="entry name" value="UBA_4"/>
    <property type="match status" value="1"/>
</dbReference>
<dbReference type="Gene3D" id="1.10.8.10">
    <property type="entry name" value="DNA helicase RuvA subunit, C-terminal domain"/>
    <property type="match status" value="1"/>
</dbReference>
<gene>
    <name evidence="1" type="ORF">SARC_18243</name>
</gene>
<protein>
    <recommendedName>
        <fullName evidence="3">CUE domain-containing protein</fullName>
    </recommendedName>
</protein>
<name>A0A0L0EWC4_9EUKA</name>
<dbReference type="InterPro" id="IPR009060">
    <property type="entry name" value="UBA-like_sf"/>
</dbReference>
<feature type="non-terminal residue" evidence="1">
    <location>
        <position position="60"/>
    </location>
</feature>
<dbReference type="AlphaFoldDB" id="A0A0L0EWC4"/>
<dbReference type="EMBL" id="KQ256391">
    <property type="protein sequence ID" value="KNC68751.1"/>
    <property type="molecule type" value="Genomic_DNA"/>
</dbReference>
<evidence type="ECO:0000313" key="1">
    <source>
        <dbReference type="EMBL" id="KNC68751.1"/>
    </source>
</evidence>
<dbReference type="GeneID" id="25918747"/>